<reference evidence="2 3" key="1">
    <citation type="submission" date="2021-10" db="EMBL/GenBank/DDBJ databases">
        <title>Anaerobic single-cell dispensing facilitates the cultivation of human gut bacteria.</title>
        <authorList>
            <person name="Afrizal A."/>
        </authorList>
    </citation>
    <scope>NUCLEOTIDE SEQUENCE [LARGE SCALE GENOMIC DNA]</scope>
    <source>
        <strain evidence="2 3">CLA-AA-H200</strain>
    </source>
</reference>
<protein>
    <submittedName>
        <fullName evidence="2">DUF4314 domain-containing protein</fullName>
    </submittedName>
</protein>
<evidence type="ECO:0000313" key="2">
    <source>
        <dbReference type="EMBL" id="MCC2255792.1"/>
    </source>
</evidence>
<organism evidence="2 3">
    <name type="scientific">Ruminococcus turbiniformis</name>
    <dbReference type="NCBI Taxonomy" id="2881258"/>
    <lineage>
        <taxon>Bacteria</taxon>
        <taxon>Bacillati</taxon>
        <taxon>Bacillota</taxon>
        <taxon>Clostridia</taxon>
        <taxon>Eubacteriales</taxon>
        <taxon>Oscillospiraceae</taxon>
        <taxon>Ruminococcus</taxon>
    </lineage>
</organism>
<evidence type="ECO:0000313" key="3">
    <source>
        <dbReference type="Proteomes" id="UP001198151"/>
    </source>
</evidence>
<accession>A0ABS8G0E5</accession>
<dbReference type="EMBL" id="JAJEQX010000036">
    <property type="protein sequence ID" value="MCC2255792.1"/>
    <property type="molecule type" value="Genomic_DNA"/>
</dbReference>
<name>A0ABS8G0E5_9FIRM</name>
<dbReference type="InterPro" id="IPR025463">
    <property type="entry name" value="DUF4314"/>
</dbReference>
<feature type="domain" description="DUF4314" evidence="1">
    <location>
        <begin position="5"/>
        <end position="72"/>
    </location>
</feature>
<evidence type="ECO:0000259" key="1">
    <source>
        <dbReference type="Pfam" id="PF14192"/>
    </source>
</evidence>
<dbReference type="Pfam" id="PF14192">
    <property type="entry name" value="DUF4314"/>
    <property type="match status" value="1"/>
</dbReference>
<keyword evidence="3" id="KW-1185">Reference proteome</keyword>
<proteinExistence type="predicted"/>
<comment type="caution">
    <text evidence="2">The sequence shown here is derived from an EMBL/GenBank/DDBJ whole genome shotgun (WGS) entry which is preliminary data.</text>
</comment>
<sequence>MEISQENLAKLRNTFPPGIRVELIRMDDPYTKIPKGTQGTVINVDDIGTIHISWDGYHCLGVVYGKDSCRVIDPDNATKE</sequence>
<dbReference type="Proteomes" id="UP001198151">
    <property type="component" value="Unassembled WGS sequence"/>
</dbReference>
<gene>
    <name evidence="2" type="ORF">LKD70_15465</name>
</gene>
<dbReference type="RefSeq" id="WP_227708776.1">
    <property type="nucleotide sequence ID" value="NZ_JAJEQX010000036.1"/>
</dbReference>